<feature type="region of interest" description="Disordered" evidence="8">
    <location>
        <begin position="259"/>
        <end position="305"/>
    </location>
</feature>
<dbReference type="SUPFAM" id="SSF52540">
    <property type="entry name" value="P-loop containing nucleoside triphosphate hydrolases"/>
    <property type="match status" value="1"/>
</dbReference>
<keyword evidence="5" id="KW-0067">ATP-binding</keyword>
<keyword evidence="4" id="KW-0347">Helicase</keyword>
<keyword evidence="7" id="KW-0479">Metal-binding</keyword>
<dbReference type="Gene3D" id="3.40.50.300">
    <property type="entry name" value="P-loop containing nucleotide triphosphate hydrolases"/>
    <property type="match status" value="2"/>
</dbReference>
<reference evidence="12 13" key="1">
    <citation type="submission" date="2021-02" db="EMBL/GenBank/DDBJ databases">
        <title>Plant Genome Project.</title>
        <authorList>
            <person name="Zhang R.-G."/>
        </authorList>
    </citation>
    <scope>NUCLEOTIDE SEQUENCE [LARGE SCALE GENOMIC DNA]</scope>
    <source>
        <tissue evidence="12">Leaves</tissue>
    </source>
</reference>
<evidence type="ECO:0000313" key="13">
    <source>
        <dbReference type="Proteomes" id="UP000827721"/>
    </source>
</evidence>
<dbReference type="EMBL" id="JAFEMO010000004">
    <property type="protein sequence ID" value="KAH7572113.1"/>
    <property type="molecule type" value="Genomic_DNA"/>
</dbReference>
<evidence type="ECO:0000259" key="10">
    <source>
        <dbReference type="PROSITE" id="PS51192"/>
    </source>
</evidence>
<accession>A0ABQ8I655</accession>
<proteinExistence type="predicted"/>
<evidence type="ECO:0000256" key="8">
    <source>
        <dbReference type="SAM" id="MobiDB-lite"/>
    </source>
</evidence>
<dbReference type="PROSITE" id="PS51192">
    <property type="entry name" value="HELICASE_ATP_BIND_1"/>
    <property type="match status" value="1"/>
</dbReference>
<dbReference type="PROSITE" id="PS51194">
    <property type="entry name" value="HELICASE_CTER"/>
    <property type="match status" value="1"/>
</dbReference>
<dbReference type="InterPro" id="IPR025558">
    <property type="entry name" value="DUF4283"/>
</dbReference>
<gene>
    <name evidence="12" type="ORF">JRO89_XS04G0203100</name>
</gene>
<evidence type="ECO:0000256" key="7">
    <source>
        <dbReference type="PROSITE-ProRule" id="PRU00047"/>
    </source>
</evidence>
<feature type="domain" description="Helicase ATP-binding" evidence="10">
    <location>
        <begin position="326"/>
        <end position="406"/>
    </location>
</feature>
<sequence length="578" mass="65452">MEAEEIARLCESLSLSEEDGPILQIGGELHQEGIREVELCLVGKVLAKRKVNREAFRAVIHQIWNTLGGVEIEAIGENLFVFHFNLLEDRAMVWSRGPWHFDNCLIILEKPLGPGEISKLEFKRVEFWVQIFNVPLMCMNMKSARLLAGMIGDVVEIPVEVRECWGRFLRVKVGIDISKPLKRGLRVYLEEFDSLIVAPIRYERLPEFCYGCGEVGHSLRDCSVEETRTKILAGGGAKFGSWMKATPPVCVRGFKQRDEGLGKRNSGDSKVGGREEVAEEGSEGGSLEIKSREGKNAGGERGMSSSTMNQVVVDNFGKNKGVVGDISGTQKALKNSALSFRLDHIKMFVLDEADEADEMLSRGFKDQIYNIFQLLPPDIQVGVFSATMPPEALEIARKFMKKPVRILVKRDELTFEGIKQFHVNVEREDWKLETICDLYETLVITQGVIFVNTRDKVDWLTDKMRSRDHTVSATHIDMDQNTRDIIMREFRSGSSRVLITTDHLARGIDVQQVSLVINYDLPTQPENYLHRIGRSGLFGRKGMAISFVTKDDERMLFDIQRFYNVVIEELPSNFADLL</sequence>
<keyword evidence="3" id="KW-0378">Hydrolase</keyword>
<dbReference type="PANTHER" id="PTHR47958">
    <property type="entry name" value="ATP-DEPENDENT RNA HELICASE DBP3"/>
    <property type="match status" value="1"/>
</dbReference>
<dbReference type="InterPro" id="IPR001878">
    <property type="entry name" value="Znf_CCHC"/>
</dbReference>
<dbReference type="InterPro" id="IPR027417">
    <property type="entry name" value="P-loop_NTPase"/>
</dbReference>
<keyword evidence="7" id="KW-0863">Zinc-finger</keyword>
<evidence type="ECO:0000256" key="1">
    <source>
        <dbReference type="ARBA" id="ARBA00012552"/>
    </source>
</evidence>
<dbReference type="InterPro" id="IPR001650">
    <property type="entry name" value="Helicase_C-like"/>
</dbReference>
<dbReference type="Pfam" id="PF00270">
    <property type="entry name" value="DEAD"/>
    <property type="match status" value="1"/>
</dbReference>
<evidence type="ECO:0000256" key="2">
    <source>
        <dbReference type="ARBA" id="ARBA00022741"/>
    </source>
</evidence>
<dbReference type="Pfam" id="PF00271">
    <property type="entry name" value="Helicase_C"/>
    <property type="match status" value="1"/>
</dbReference>
<dbReference type="SMART" id="SM00487">
    <property type="entry name" value="DEXDc"/>
    <property type="match status" value="1"/>
</dbReference>
<evidence type="ECO:0000256" key="4">
    <source>
        <dbReference type="ARBA" id="ARBA00022806"/>
    </source>
</evidence>
<feature type="domain" description="CCHC-type" evidence="9">
    <location>
        <begin position="209"/>
        <end position="222"/>
    </location>
</feature>
<dbReference type="InterPro" id="IPR011545">
    <property type="entry name" value="DEAD/DEAH_box_helicase_dom"/>
</dbReference>
<evidence type="ECO:0000259" key="9">
    <source>
        <dbReference type="PROSITE" id="PS50158"/>
    </source>
</evidence>
<dbReference type="EC" id="3.6.4.13" evidence="1"/>
<dbReference type="InterPro" id="IPR025836">
    <property type="entry name" value="Zn_knuckle_CX2CX4HX4C"/>
</dbReference>
<evidence type="ECO:0000313" key="12">
    <source>
        <dbReference type="EMBL" id="KAH7572113.1"/>
    </source>
</evidence>
<protein>
    <recommendedName>
        <fullName evidence="1">RNA helicase</fullName>
        <ecNumber evidence="1">3.6.4.13</ecNumber>
    </recommendedName>
</protein>
<evidence type="ECO:0000256" key="5">
    <source>
        <dbReference type="ARBA" id="ARBA00022840"/>
    </source>
</evidence>
<dbReference type="SMART" id="SM00490">
    <property type="entry name" value="HELICc"/>
    <property type="match status" value="1"/>
</dbReference>
<organism evidence="12 13">
    <name type="scientific">Xanthoceras sorbifolium</name>
    <dbReference type="NCBI Taxonomy" id="99658"/>
    <lineage>
        <taxon>Eukaryota</taxon>
        <taxon>Viridiplantae</taxon>
        <taxon>Streptophyta</taxon>
        <taxon>Embryophyta</taxon>
        <taxon>Tracheophyta</taxon>
        <taxon>Spermatophyta</taxon>
        <taxon>Magnoliopsida</taxon>
        <taxon>eudicotyledons</taxon>
        <taxon>Gunneridae</taxon>
        <taxon>Pentapetalae</taxon>
        <taxon>rosids</taxon>
        <taxon>malvids</taxon>
        <taxon>Sapindales</taxon>
        <taxon>Sapindaceae</taxon>
        <taxon>Xanthoceroideae</taxon>
        <taxon>Xanthoceras</taxon>
    </lineage>
</organism>
<feature type="domain" description="Helicase C-terminal" evidence="11">
    <location>
        <begin position="417"/>
        <end position="578"/>
    </location>
</feature>
<evidence type="ECO:0000256" key="3">
    <source>
        <dbReference type="ARBA" id="ARBA00022801"/>
    </source>
</evidence>
<dbReference type="Pfam" id="PF14111">
    <property type="entry name" value="DUF4283"/>
    <property type="match status" value="1"/>
</dbReference>
<keyword evidence="2" id="KW-0547">Nucleotide-binding</keyword>
<dbReference type="PROSITE" id="PS50158">
    <property type="entry name" value="ZF_CCHC"/>
    <property type="match status" value="1"/>
</dbReference>
<dbReference type="Proteomes" id="UP000827721">
    <property type="component" value="Unassembled WGS sequence"/>
</dbReference>
<feature type="compositionally biased region" description="Basic and acidic residues" evidence="8">
    <location>
        <begin position="259"/>
        <end position="276"/>
    </location>
</feature>
<dbReference type="InterPro" id="IPR014001">
    <property type="entry name" value="Helicase_ATP-bd"/>
</dbReference>
<comment type="caution">
    <text evidence="12">The sequence shown here is derived from an EMBL/GenBank/DDBJ whole genome shotgun (WGS) entry which is preliminary data.</text>
</comment>
<keyword evidence="13" id="KW-1185">Reference proteome</keyword>
<keyword evidence="7" id="KW-0862">Zinc</keyword>
<keyword evidence="6" id="KW-0694">RNA-binding</keyword>
<evidence type="ECO:0000256" key="6">
    <source>
        <dbReference type="ARBA" id="ARBA00022884"/>
    </source>
</evidence>
<dbReference type="Pfam" id="PF14392">
    <property type="entry name" value="zf-CCHC_4"/>
    <property type="match status" value="1"/>
</dbReference>
<dbReference type="CDD" id="cd18787">
    <property type="entry name" value="SF2_C_DEAD"/>
    <property type="match status" value="1"/>
</dbReference>
<name>A0ABQ8I655_9ROSI</name>
<evidence type="ECO:0000259" key="11">
    <source>
        <dbReference type="PROSITE" id="PS51194"/>
    </source>
</evidence>